<dbReference type="SUPFAM" id="SSF54928">
    <property type="entry name" value="RNA-binding domain, RBD"/>
    <property type="match status" value="1"/>
</dbReference>
<evidence type="ECO:0000313" key="4">
    <source>
        <dbReference type="Proteomes" id="UP000507222"/>
    </source>
</evidence>
<reference evidence="3 4" key="1">
    <citation type="submission" date="2020-05" db="EMBL/GenBank/DDBJ databases">
        <authorList>
            <person name="Campoy J."/>
            <person name="Schneeberger K."/>
            <person name="Spophaly S."/>
        </authorList>
    </citation>
    <scope>NUCLEOTIDE SEQUENCE [LARGE SCALE GENOMIC DNA]</scope>
    <source>
        <strain evidence="3">PruArmRojPasFocal</strain>
    </source>
</reference>
<evidence type="ECO:0000256" key="1">
    <source>
        <dbReference type="SAM" id="MobiDB-lite"/>
    </source>
</evidence>
<accession>A0A6J5VQ73</accession>
<dbReference type="GO" id="GO:0003676">
    <property type="term" value="F:nucleic acid binding"/>
    <property type="evidence" value="ECO:0007669"/>
    <property type="project" value="InterPro"/>
</dbReference>
<gene>
    <name evidence="3" type="ORF">CURHAP_LOCUS49935</name>
</gene>
<dbReference type="InterPro" id="IPR035979">
    <property type="entry name" value="RBD_domain_sf"/>
</dbReference>
<proteinExistence type="predicted"/>
<dbReference type="Proteomes" id="UP000507222">
    <property type="component" value="Unassembled WGS sequence"/>
</dbReference>
<evidence type="ECO:0000313" key="3">
    <source>
        <dbReference type="EMBL" id="CAB4290082.1"/>
    </source>
</evidence>
<sequence>MAVQITGGFQGLNPYAPEFFPNQNLLSLSGSIIPSYFYPPPPLVNPNQYSSFYFSYLHQTNTTTFDTNFTPSDTNHSFNPLFPTQITQQAPLNFLQPSAEPTLTLPHEEHGLRGVQNQEAKTVPRPPRPRAAKGYYRNKKRCSFGHGGLGSSFNESRRGTYCKCEKEREVRPRLGFVNSYDKGFDNWKSNGMGNNWLVPNKVRSKQFSDVLPVVRGGDNTTVMIRNIPNKYNRDLLMAFLDTHCAMENKKYEKIGREGGGDNSTLISAYDFLYLPIDFQTGFNKGYAFVNFTSPEAVWKFYKAAHSQAWELFHSTKIRQIAYAKIQGKKGLVRHFETMGFPCESEDVLPVSFEPPRDGLRRRDLRTTVGKLIFREKEKSQ</sequence>
<dbReference type="InterPro" id="IPR007201">
    <property type="entry name" value="Mei2-like_Rrm_C"/>
</dbReference>
<protein>
    <recommendedName>
        <fullName evidence="2">Mei2-like C-terminal RNA recognition motif domain-containing protein</fullName>
    </recommendedName>
</protein>
<organism evidence="3 4">
    <name type="scientific">Prunus armeniaca</name>
    <name type="common">Apricot</name>
    <name type="synonym">Armeniaca vulgaris</name>
    <dbReference type="NCBI Taxonomy" id="36596"/>
    <lineage>
        <taxon>Eukaryota</taxon>
        <taxon>Viridiplantae</taxon>
        <taxon>Streptophyta</taxon>
        <taxon>Embryophyta</taxon>
        <taxon>Tracheophyta</taxon>
        <taxon>Spermatophyta</taxon>
        <taxon>Magnoliopsida</taxon>
        <taxon>eudicotyledons</taxon>
        <taxon>Gunneridae</taxon>
        <taxon>Pentapetalae</taxon>
        <taxon>rosids</taxon>
        <taxon>fabids</taxon>
        <taxon>Rosales</taxon>
        <taxon>Rosaceae</taxon>
        <taxon>Amygdaloideae</taxon>
        <taxon>Amygdaleae</taxon>
        <taxon>Prunus</taxon>
    </lineage>
</organism>
<feature type="region of interest" description="Disordered" evidence="1">
    <location>
        <begin position="114"/>
        <end position="133"/>
    </location>
</feature>
<dbReference type="Pfam" id="PF04059">
    <property type="entry name" value="RRM_2"/>
    <property type="match status" value="1"/>
</dbReference>
<dbReference type="InterPro" id="IPR012677">
    <property type="entry name" value="Nucleotide-bd_a/b_plait_sf"/>
</dbReference>
<dbReference type="Gene3D" id="3.30.70.330">
    <property type="match status" value="1"/>
</dbReference>
<evidence type="ECO:0000259" key="2">
    <source>
        <dbReference type="Pfam" id="PF04059"/>
    </source>
</evidence>
<dbReference type="AlphaFoldDB" id="A0A6J5VQ73"/>
<dbReference type="EMBL" id="CAEKDK010000008">
    <property type="protein sequence ID" value="CAB4290082.1"/>
    <property type="molecule type" value="Genomic_DNA"/>
</dbReference>
<feature type="domain" description="Mei2-like C-terminal RNA recognition motif" evidence="2">
    <location>
        <begin position="267"/>
        <end position="335"/>
    </location>
</feature>
<name>A0A6J5VQ73_PRUAR</name>